<feature type="compositionally biased region" description="Basic and acidic residues" evidence="1">
    <location>
        <begin position="217"/>
        <end position="235"/>
    </location>
</feature>
<feature type="compositionally biased region" description="Low complexity" evidence="1">
    <location>
        <begin position="138"/>
        <end position="149"/>
    </location>
</feature>
<accession>A0A6J4NQG6</accession>
<protein>
    <submittedName>
        <fullName evidence="2">Acetylglutamate kinase</fullName>
        <ecNumber evidence="2">2.7.2.8</ecNumber>
    </submittedName>
</protein>
<sequence>ERRSPHSREGRGRRPAGRRSGRPAGHPGGRHPRRPRPRRRAAAHPHARRFGHREPFPRGPARHRRGDAGGRGDGLCRDRQQGARTRAERLRRPGGRHLRHRWSDAPRRAHTGAQQGRGGLERRARPDPDSLERRLRAGRGPSRPRPGGRVQRERGLRGISPGRRPWGGTPVLADRRGRPAQGRRSGRLPRYEGVRGLRPKRSRRRGDGPQAAGGDRGGARRGEGKGTKRQQEGRSGRGTWRRGRRDTHIRRRAGMHAV</sequence>
<feature type="compositionally biased region" description="Basic and acidic residues" evidence="1">
    <location>
        <begin position="66"/>
        <end position="91"/>
    </location>
</feature>
<organism evidence="2">
    <name type="scientific">uncultured Rubrobacteraceae bacterium</name>
    <dbReference type="NCBI Taxonomy" id="349277"/>
    <lineage>
        <taxon>Bacteria</taxon>
        <taxon>Bacillati</taxon>
        <taxon>Actinomycetota</taxon>
        <taxon>Rubrobacteria</taxon>
        <taxon>Rubrobacterales</taxon>
        <taxon>Rubrobacteraceae</taxon>
        <taxon>environmental samples</taxon>
    </lineage>
</organism>
<feature type="non-terminal residue" evidence="2">
    <location>
        <position position="258"/>
    </location>
</feature>
<proteinExistence type="predicted"/>
<feature type="region of interest" description="Disordered" evidence="1">
    <location>
        <begin position="1"/>
        <end position="258"/>
    </location>
</feature>
<dbReference type="AlphaFoldDB" id="A0A6J4NQG6"/>
<dbReference type="EMBL" id="CADCUT010000049">
    <property type="protein sequence ID" value="CAA9394497.1"/>
    <property type="molecule type" value="Genomic_DNA"/>
</dbReference>
<dbReference type="EC" id="2.7.2.8" evidence="2"/>
<keyword evidence="2" id="KW-0418">Kinase</keyword>
<gene>
    <name evidence="2" type="ORF">AVDCRST_MAG03-836</name>
</gene>
<evidence type="ECO:0000256" key="1">
    <source>
        <dbReference type="SAM" id="MobiDB-lite"/>
    </source>
</evidence>
<feature type="compositionally biased region" description="Basic residues" evidence="1">
    <location>
        <begin position="28"/>
        <end position="51"/>
    </location>
</feature>
<keyword evidence="2" id="KW-0808">Transferase</keyword>
<reference evidence="2" key="1">
    <citation type="submission" date="2020-02" db="EMBL/GenBank/DDBJ databases">
        <authorList>
            <person name="Meier V. D."/>
        </authorList>
    </citation>
    <scope>NUCLEOTIDE SEQUENCE</scope>
    <source>
        <strain evidence="2">AVDCRST_MAG03</strain>
    </source>
</reference>
<feature type="compositionally biased region" description="Basic and acidic residues" evidence="1">
    <location>
        <begin position="1"/>
        <end position="12"/>
    </location>
</feature>
<evidence type="ECO:0000313" key="2">
    <source>
        <dbReference type="EMBL" id="CAA9394497.1"/>
    </source>
</evidence>
<feature type="compositionally biased region" description="Basic residues" evidence="1">
    <location>
        <begin position="239"/>
        <end position="258"/>
    </location>
</feature>
<feature type="non-terminal residue" evidence="2">
    <location>
        <position position="1"/>
    </location>
</feature>
<dbReference type="GO" id="GO:0003991">
    <property type="term" value="F:acetylglutamate kinase activity"/>
    <property type="evidence" value="ECO:0007669"/>
    <property type="project" value="UniProtKB-EC"/>
</dbReference>
<feature type="compositionally biased region" description="Basic and acidic residues" evidence="1">
    <location>
        <begin position="119"/>
        <end position="135"/>
    </location>
</feature>
<name>A0A6J4NQG6_9ACTN</name>